<dbReference type="eggNOG" id="COG1280">
    <property type="taxonomic scope" value="Bacteria"/>
</dbReference>
<evidence type="ECO:0000313" key="8">
    <source>
        <dbReference type="Proteomes" id="UP000030341"/>
    </source>
</evidence>
<evidence type="ECO:0000256" key="3">
    <source>
        <dbReference type="ARBA" id="ARBA00022692"/>
    </source>
</evidence>
<evidence type="ECO:0000256" key="5">
    <source>
        <dbReference type="ARBA" id="ARBA00023136"/>
    </source>
</evidence>
<dbReference type="HOGENOM" id="CLU_079569_0_1_6"/>
<dbReference type="OrthoDB" id="581870at2"/>
<feature type="transmembrane region" description="Helical" evidence="6">
    <location>
        <begin position="72"/>
        <end position="91"/>
    </location>
</feature>
<keyword evidence="3 6" id="KW-0812">Transmembrane</keyword>
<accession>A0A0A7EKY7</accession>
<feature type="transmembrane region" description="Helical" evidence="6">
    <location>
        <begin position="116"/>
        <end position="137"/>
    </location>
</feature>
<evidence type="ECO:0000256" key="4">
    <source>
        <dbReference type="ARBA" id="ARBA00022989"/>
    </source>
</evidence>
<dbReference type="PANTHER" id="PTHR30086">
    <property type="entry name" value="ARGININE EXPORTER PROTEIN ARGO"/>
    <property type="match status" value="1"/>
</dbReference>
<keyword evidence="8" id="KW-1185">Reference proteome</keyword>
<keyword evidence="5 6" id="KW-0472">Membrane</keyword>
<gene>
    <name evidence="7" type="ORF">OM33_20205</name>
</gene>
<reference evidence="7 8" key="1">
    <citation type="submission" date="2014-11" db="EMBL/GenBank/DDBJ databases">
        <title>Complete Genome Sequence of Pseudoalteromonas sp. Strain OCN003 Isolated from Kaneohe Bay, Oahu, Hawaii.</title>
        <authorList>
            <person name="Beurmann S."/>
            <person name="Videau P."/>
            <person name="Ushijima B."/>
            <person name="Smith A.M."/>
            <person name="Aeby G.S."/>
            <person name="Callahan S.M."/>
            <person name="Belcaid M."/>
        </authorList>
    </citation>
    <scope>NUCLEOTIDE SEQUENCE [LARGE SCALE GENOMIC DNA]</scope>
    <source>
        <strain evidence="7 8">OCN003</strain>
    </source>
</reference>
<sequence length="205" mass="21666">MDLALWLSLASICAVGAMSPGPSLAVVLSHSMAQGAKQGLVASVSHGIGVGIYAALAVVGLAGLIQQFPLAYKALLFGGALYLVYLAFTILKAGESKLSLSQAASTSMLSAARDGFAIAFLNPKLAIFFLALFSQFINPETITLTQAAIMCLTVFIIDTLWYCIVSIITSKANQKFDLTRYANVINKLLACAFLLLALRVVITNI</sequence>
<dbReference type="Pfam" id="PF01810">
    <property type="entry name" value="LysE"/>
    <property type="match status" value="1"/>
</dbReference>
<dbReference type="PANTHER" id="PTHR30086:SF16">
    <property type="entry name" value="AMINO ACID EFFLUX PERMEASE RHTB FAMILY"/>
    <property type="match status" value="1"/>
</dbReference>
<dbReference type="GO" id="GO:0015171">
    <property type="term" value="F:amino acid transmembrane transporter activity"/>
    <property type="evidence" value="ECO:0007669"/>
    <property type="project" value="TreeGrafter"/>
</dbReference>
<protein>
    <submittedName>
        <fullName evidence="7">Transporter</fullName>
    </submittedName>
</protein>
<keyword evidence="4 6" id="KW-1133">Transmembrane helix</keyword>
<evidence type="ECO:0000313" key="7">
    <source>
        <dbReference type="EMBL" id="AIY67360.1"/>
    </source>
</evidence>
<dbReference type="GO" id="GO:0005886">
    <property type="term" value="C:plasma membrane"/>
    <property type="evidence" value="ECO:0007669"/>
    <property type="project" value="UniProtKB-SubCell"/>
</dbReference>
<dbReference type="PIRSF" id="PIRSF006324">
    <property type="entry name" value="LeuE"/>
    <property type="match status" value="1"/>
</dbReference>
<evidence type="ECO:0000256" key="1">
    <source>
        <dbReference type="ARBA" id="ARBA00004651"/>
    </source>
</evidence>
<feature type="transmembrane region" description="Helical" evidence="6">
    <location>
        <begin position="149"/>
        <end position="169"/>
    </location>
</feature>
<organism evidence="7 8">
    <name type="scientific">Pseudoalteromonas piratica</name>
    <dbReference type="NCBI Taxonomy" id="1348114"/>
    <lineage>
        <taxon>Bacteria</taxon>
        <taxon>Pseudomonadati</taxon>
        <taxon>Pseudomonadota</taxon>
        <taxon>Gammaproteobacteria</taxon>
        <taxon>Alteromonadales</taxon>
        <taxon>Pseudoalteromonadaceae</taxon>
        <taxon>Pseudoalteromonas</taxon>
    </lineage>
</organism>
<comment type="subcellular location">
    <subcellularLocation>
        <location evidence="1">Cell membrane</location>
        <topology evidence="1">Multi-pass membrane protein</topology>
    </subcellularLocation>
</comment>
<evidence type="ECO:0000256" key="2">
    <source>
        <dbReference type="ARBA" id="ARBA00022475"/>
    </source>
</evidence>
<name>A0A0A7EKY7_9GAMM</name>
<evidence type="ECO:0000256" key="6">
    <source>
        <dbReference type="SAM" id="Phobius"/>
    </source>
</evidence>
<dbReference type="STRING" id="1348114.OM33_20205"/>
<proteinExistence type="predicted"/>
<dbReference type="Proteomes" id="UP000030341">
    <property type="component" value="Chromosome 2"/>
</dbReference>
<dbReference type="KEGG" id="pseo:OM33_20205"/>
<dbReference type="InterPro" id="IPR001123">
    <property type="entry name" value="LeuE-type"/>
</dbReference>
<dbReference type="AlphaFoldDB" id="A0A0A7EKY7"/>
<feature type="transmembrane region" description="Helical" evidence="6">
    <location>
        <begin position="41"/>
        <end position="65"/>
    </location>
</feature>
<dbReference type="RefSeq" id="WP_040136285.1">
    <property type="nucleotide sequence ID" value="NZ_CP009889.1"/>
</dbReference>
<keyword evidence="2" id="KW-1003">Cell membrane</keyword>
<feature type="transmembrane region" description="Helical" evidence="6">
    <location>
        <begin position="181"/>
        <end position="202"/>
    </location>
</feature>
<dbReference type="EMBL" id="CP009889">
    <property type="protein sequence ID" value="AIY67360.1"/>
    <property type="molecule type" value="Genomic_DNA"/>
</dbReference>